<accession>A0A4R6V7G3</accession>
<dbReference type="InterPro" id="IPR053521">
    <property type="entry name" value="McjB-like"/>
</dbReference>
<feature type="domain" description="Microcin J25-processing protein McjB C-terminal" evidence="2">
    <location>
        <begin position="135"/>
        <end position="236"/>
    </location>
</feature>
<dbReference type="EMBL" id="SNYN01000001">
    <property type="protein sequence ID" value="TDQ55046.1"/>
    <property type="molecule type" value="Genomic_DNA"/>
</dbReference>
<organism evidence="3 4">
    <name type="scientific">Actinorugispora endophytica</name>
    <dbReference type="NCBI Taxonomy" id="1605990"/>
    <lineage>
        <taxon>Bacteria</taxon>
        <taxon>Bacillati</taxon>
        <taxon>Actinomycetota</taxon>
        <taxon>Actinomycetes</taxon>
        <taxon>Streptosporangiales</taxon>
        <taxon>Nocardiopsidaceae</taxon>
        <taxon>Actinorugispora</taxon>
    </lineage>
</organism>
<feature type="compositionally biased region" description="Basic and acidic residues" evidence="1">
    <location>
        <begin position="239"/>
        <end position="249"/>
    </location>
</feature>
<comment type="caution">
    <text evidence="3">The sequence shown here is derived from an EMBL/GenBank/DDBJ whole genome shotgun (WGS) entry which is preliminary data.</text>
</comment>
<dbReference type="Pfam" id="PF13471">
    <property type="entry name" value="Transglut_core3"/>
    <property type="match status" value="1"/>
</dbReference>
<sequence length="249" mass="26809">MIRYVRAPDHIAACDLGPATVILDYRSGRVHTLIGAAARWWTELSGTGDMSRPTALPPRAARTLSSHLLSTGALEDSSSKRPWAPPLKGRPWEPSWGVHEVRFALSEIPSAPVRWTLIGIGALVATLAVQRAGAKTASMARLTALVGAVNRRRRIPASPGEVLDAVHAVRRVALASPFRVACLEESVAAVIILAMLGKNARWCHGVAADPIRLHAWVETPDGDAAAEPPSTRRYTRTRVIPETKEPVTA</sequence>
<evidence type="ECO:0000259" key="2">
    <source>
        <dbReference type="Pfam" id="PF13471"/>
    </source>
</evidence>
<evidence type="ECO:0000256" key="1">
    <source>
        <dbReference type="SAM" id="MobiDB-lite"/>
    </source>
</evidence>
<dbReference type="AlphaFoldDB" id="A0A4R6V7G3"/>
<reference evidence="3 4" key="1">
    <citation type="submission" date="2019-03" db="EMBL/GenBank/DDBJ databases">
        <title>Genomic Encyclopedia of Type Strains, Phase IV (KMG-IV): sequencing the most valuable type-strain genomes for metagenomic binning, comparative biology and taxonomic classification.</title>
        <authorList>
            <person name="Goeker M."/>
        </authorList>
    </citation>
    <scope>NUCLEOTIDE SEQUENCE [LARGE SCALE GENOMIC DNA]</scope>
    <source>
        <strain evidence="3 4">DSM 46770</strain>
    </source>
</reference>
<evidence type="ECO:0000313" key="3">
    <source>
        <dbReference type="EMBL" id="TDQ55046.1"/>
    </source>
</evidence>
<keyword evidence="4" id="KW-1185">Reference proteome</keyword>
<protein>
    <submittedName>
        <fullName evidence="3">Transglutaminase superfamily protein</fullName>
    </submittedName>
</protein>
<feature type="region of interest" description="Disordered" evidence="1">
    <location>
        <begin position="221"/>
        <end position="249"/>
    </location>
</feature>
<evidence type="ECO:0000313" key="4">
    <source>
        <dbReference type="Proteomes" id="UP000295281"/>
    </source>
</evidence>
<dbReference type="NCBIfam" id="NF033537">
    <property type="entry name" value="lasso_biosyn_B2"/>
    <property type="match status" value="1"/>
</dbReference>
<gene>
    <name evidence="3" type="ORF">EV190_101368</name>
</gene>
<dbReference type="InterPro" id="IPR032708">
    <property type="entry name" value="McjB_C"/>
</dbReference>
<proteinExistence type="predicted"/>
<name>A0A4R6V7G3_9ACTN</name>
<dbReference type="Proteomes" id="UP000295281">
    <property type="component" value="Unassembled WGS sequence"/>
</dbReference>